<dbReference type="GO" id="GO:0000712">
    <property type="term" value="P:resolution of meiotic recombination intermediates"/>
    <property type="evidence" value="ECO:0007669"/>
    <property type="project" value="TreeGrafter"/>
</dbReference>
<accession>A0A1I7VT73</accession>
<dbReference type="STRING" id="7209.A0A1I7VT73"/>
<proteinExistence type="predicted"/>
<dbReference type="CDD" id="cd22999">
    <property type="entry name" value="SAP_SLX4"/>
    <property type="match status" value="1"/>
</dbReference>
<keyword evidence="2" id="KW-1185">Reference proteome</keyword>
<reference evidence="3" key="2">
    <citation type="submission" date="2016-11" db="UniProtKB">
        <authorList>
            <consortium name="WormBaseParasite"/>
        </authorList>
    </citation>
    <scope>IDENTIFICATION</scope>
</reference>
<name>A0A1I7VT73_LOALO</name>
<dbReference type="eggNOG" id="ENOG502S9FI">
    <property type="taxonomic scope" value="Eukaryota"/>
</dbReference>
<feature type="region of interest" description="Disordered" evidence="1">
    <location>
        <begin position="183"/>
        <end position="206"/>
    </location>
</feature>
<sequence>MDDSDFVEKSLKSTSEHKCKSGSEIISKPVIRSDYLLPGGDKDKCFVCNKDLKHLDELRKSLHINCCLDQQETCEKYKTRKKEWKKVVDCPICGEPLESGPFRATHVKRCGKKHHVNPNSLLLLLDTQTKVAEAKKRNGAAHTKQGQPKLETKKRPIRLNEEPRSLFDEQMKLGKALSASMCPSESKMYTETHEPPQKLPKMKSEKRRPRSFSFVELEPRVCKCEVIEKIQENFLNIFKTRDEEDMRTILKKNIQDTEEILKNAGVCLRKLNSLKQLADDLASFTENNSDVIVFSRENETFLVCQFIIAARAPALLQHLNQDGSLKLREYSGAAVRSYMAFLTSASIIWTENEREEVHSMAVKYGPKGLAALCKSTKLEVCFKKETVEHYPEIDVSGNCNGMEKVPNVKTTEEMEEGRCFSDAKLRVCGGEKEETKNRDPGDPSIIFVEEVGRNVDIVNVATNIHSLLKKTSENFTRPSSSEFVNSEGNEFIGGSPNLLRYSLSKCKKSSVDEKSEILEKGIAEFAKQDNSFLLGDRVDNYVPLSSSPLPPCASPNLIVMDHLNDSIESLLKKLSPIKPLPSCDGFSLPTACCSRQAASDNLSGNSPGKLLTSPSSRNKKSEESLITKTSLDFSFIPKKSTHLLSSLSLLDRSSLPHKNVVSSPEKKRVRAEAFIHQEASTPEVSTNRHVQRLEELGTDVKILKTKDITPMPVYDLMNDKELKTELAKFGIRPMGKKRAVALLKKIYHETHPVLASTPSTPLSRKSKTTLNSNRQVKTKENVEPCSDEDSDGDKTLNTSLDEHKIMEESCMNEEQSALLPKDLEGMQSVLLNWLRREENSSLYNHLLGLNVVPFEEFANRVSHADSTVSQIPKKALVEILDRLHVTFRMPMDGWDRKRRRARR</sequence>
<evidence type="ECO:0000313" key="2">
    <source>
        <dbReference type="Proteomes" id="UP000095285"/>
    </source>
</evidence>
<evidence type="ECO:0000256" key="1">
    <source>
        <dbReference type="SAM" id="MobiDB-lite"/>
    </source>
</evidence>
<dbReference type="InterPro" id="IPR011333">
    <property type="entry name" value="SKP1/BTB/POZ_sf"/>
</dbReference>
<feature type="region of interest" description="Disordered" evidence="1">
    <location>
        <begin position="754"/>
        <end position="797"/>
    </location>
</feature>
<reference evidence="2" key="1">
    <citation type="submission" date="2012-04" db="EMBL/GenBank/DDBJ databases">
        <title>The Genome Sequence of Loa loa.</title>
        <authorList>
            <consortium name="The Broad Institute Genome Sequencing Platform"/>
            <consortium name="Broad Institute Genome Sequencing Center for Infectious Disease"/>
            <person name="Nutman T.B."/>
            <person name="Fink D.L."/>
            <person name="Russ C."/>
            <person name="Young S."/>
            <person name="Zeng Q."/>
            <person name="Gargeya S."/>
            <person name="Alvarado L."/>
            <person name="Berlin A."/>
            <person name="Chapman S.B."/>
            <person name="Chen Z."/>
            <person name="Freedman E."/>
            <person name="Gellesch M."/>
            <person name="Goldberg J."/>
            <person name="Griggs A."/>
            <person name="Gujja S."/>
            <person name="Heilman E.R."/>
            <person name="Heiman D."/>
            <person name="Howarth C."/>
            <person name="Mehta T."/>
            <person name="Neiman D."/>
            <person name="Pearson M."/>
            <person name="Roberts A."/>
            <person name="Saif S."/>
            <person name="Shea T."/>
            <person name="Shenoy N."/>
            <person name="Sisk P."/>
            <person name="Stolte C."/>
            <person name="Sykes S."/>
            <person name="White J."/>
            <person name="Yandava C."/>
            <person name="Haas B."/>
            <person name="Henn M.R."/>
            <person name="Nusbaum C."/>
            <person name="Birren B."/>
        </authorList>
    </citation>
    <scope>NUCLEOTIDE SEQUENCE [LARGE SCALE GENOMIC DNA]</scope>
</reference>
<dbReference type="WBParaSite" id="EN70_5994">
    <property type="protein sequence ID" value="EN70_5994"/>
    <property type="gene ID" value="EN70_5994"/>
</dbReference>
<feature type="region of interest" description="Disordered" evidence="1">
    <location>
        <begin position="598"/>
        <end position="623"/>
    </location>
</feature>
<evidence type="ECO:0000313" key="3">
    <source>
        <dbReference type="WBParaSite" id="EN70_5994"/>
    </source>
</evidence>
<dbReference type="PANTHER" id="PTHR21541:SF3">
    <property type="entry name" value="STRUCTURE-SPECIFIC ENDONUCLEASE SUBUNIT SLX4"/>
    <property type="match status" value="1"/>
</dbReference>
<feature type="compositionally biased region" description="Polar residues" evidence="1">
    <location>
        <begin position="756"/>
        <end position="775"/>
    </location>
</feature>
<organism evidence="2 3">
    <name type="scientific">Loa loa</name>
    <name type="common">Eye worm</name>
    <name type="synonym">Filaria loa</name>
    <dbReference type="NCBI Taxonomy" id="7209"/>
    <lineage>
        <taxon>Eukaryota</taxon>
        <taxon>Metazoa</taxon>
        <taxon>Ecdysozoa</taxon>
        <taxon>Nematoda</taxon>
        <taxon>Chromadorea</taxon>
        <taxon>Rhabditida</taxon>
        <taxon>Spirurina</taxon>
        <taxon>Spiruromorpha</taxon>
        <taxon>Filarioidea</taxon>
        <taxon>Onchocercidae</taxon>
        <taxon>Loa</taxon>
    </lineage>
</organism>
<dbReference type="GO" id="GO:0033557">
    <property type="term" value="C:Slx1-Slx4 complex"/>
    <property type="evidence" value="ECO:0007669"/>
    <property type="project" value="TreeGrafter"/>
</dbReference>
<dbReference type="PANTHER" id="PTHR21541">
    <property type="entry name" value="BTB POZ DOMAIN CONTAINING 12"/>
    <property type="match status" value="1"/>
</dbReference>
<dbReference type="Proteomes" id="UP000095285">
    <property type="component" value="Unassembled WGS sequence"/>
</dbReference>
<dbReference type="AlphaFoldDB" id="A0A1I7VT73"/>
<protein>
    <submittedName>
        <fullName evidence="3">BTB domain-containing protein</fullName>
    </submittedName>
</protein>
<feature type="region of interest" description="Disordered" evidence="1">
    <location>
        <begin position="133"/>
        <end position="156"/>
    </location>
</feature>
<dbReference type="Gene3D" id="3.30.710.10">
    <property type="entry name" value="Potassium Channel Kv1.1, Chain A"/>
    <property type="match status" value="1"/>
</dbReference>
<feature type="compositionally biased region" description="Polar residues" evidence="1">
    <location>
        <begin position="598"/>
        <end position="616"/>
    </location>
</feature>